<accession>A0A1A8YYF8</accession>
<reference evidence="2" key="1">
    <citation type="submission" date="2016-05" db="EMBL/GenBank/DDBJ databases">
        <authorList>
            <person name="Lavstsen T."/>
            <person name="Jespersen J.S."/>
        </authorList>
    </citation>
    <scope>NUCLEOTIDE SEQUENCE [LARGE SCALE GENOMIC DNA]</scope>
</reference>
<dbReference type="AlphaFoldDB" id="A0A1A8YYF8"/>
<sequence length="70" mass="8354">MVSHRIVSYRTRACYPCDTKKEFVCRKQCEGVSLPLIYLSEKEETSSHLQGRYTRVKLCRAFDRLFMNHH</sequence>
<keyword evidence="4" id="KW-1185">Reference proteome</keyword>
<dbReference type="EMBL" id="FLRE01000124">
    <property type="protein sequence ID" value="SBT36756.1"/>
    <property type="molecule type" value="Genomic_DNA"/>
</dbReference>
<organism evidence="2 3">
    <name type="scientific">Plasmodium ovale wallikeri</name>
    <dbReference type="NCBI Taxonomy" id="864142"/>
    <lineage>
        <taxon>Eukaryota</taxon>
        <taxon>Sar</taxon>
        <taxon>Alveolata</taxon>
        <taxon>Apicomplexa</taxon>
        <taxon>Aconoidasida</taxon>
        <taxon>Haemosporida</taxon>
        <taxon>Plasmodiidae</taxon>
        <taxon>Plasmodium</taxon>
        <taxon>Plasmodium (Plasmodium)</taxon>
    </lineage>
</organism>
<evidence type="ECO:0000313" key="1">
    <source>
        <dbReference type="EMBL" id="SBT36363.1"/>
    </source>
</evidence>
<dbReference type="Proteomes" id="UP000078555">
    <property type="component" value="Unassembled WGS sequence"/>
</dbReference>
<proteinExistence type="predicted"/>
<name>A0A1A8YYF8_PLAOA</name>
<protein>
    <submittedName>
        <fullName evidence="2">Uncharacterized protein</fullName>
    </submittedName>
</protein>
<reference evidence="3 4" key="2">
    <citation type="submission" date="2016-05" db="EMBL/GenBank/DDBJ databases">
        <authorList>
            <person name="Naeem Raeece"/>
        </authorList>
    </citation>
    <scope>NUCLEOTIDE SEQUENCE [LARGE SCALE GENOMIC DNA]</scope>
</reference>
<evidence type="ECO:0000313" key="3">
    <source>
        <dbReference type="Proteomes" id="UP000078550"/>
    </source>
</evidence>
<dbReference type="Proteomes" id="UP000078550">
    <property type="component" value="Unassembled WGS sequence"/>
</dbReference>
<evidence type="ECO:0000313" key="2">
    <source>
        <dbReference type="EMBL" id="SBT36756.1"/>
    </source>
</evidence>
<dbReference type="EMBL" id="FLRD01000095">
    <property type="protein sequence ID" value="SBT36363.1"/>
    <property type="molecule type" value="Genomic_DNA"/>
</dbReference>
<gene>
    <name evidence="1" type="ORF">POVWA1_032110</name>
    <name evidence="2" type="ORF">POVWA2_031830</name>
</gene>
<evidence type="ECO:0000313" key="4">
    <source>
        <dbReference type="Proteomes" id="UP000078555"/>
    </source>
</evidence>